<feature type="compositionally biased region" description="Low complexity" evidence="1">
    <location>
        <begin position="160"/>
        <end position="172"/>
    </location>
</feature>
<feature type="compositionally biased region" description="Basic and acidic residues" evidence="1">
    <location>
        <begin position="206"/>
        <end position="217"/>
    </location>
</feature>
<evidence type="ECO:0000313" key="3">
    <source>
        <dbReference type="Proteomes" id="UP000054498"/>
    </source>
</evidence>
<feature type="compositionally biased region" description="Pro residues" evidence="1">
    <location>
        <begin position="180"/>
        <end position="194"/>
    </location>
</feature>
<dbReference type="EMBL" id="KK103440">
    <property type="protein sequence ID" value="KIY95572.1"/>
    <property type="molecule type" value="Genomic_DNA"/>
</dbReference>
<dbReference type="AlphaFoldDB" id="A0A0D2J704"/>
<accession>A0A0D2J704</accession>
<reference evidence="2 3" key="1">
    <citation type="journal article" date="2013" name="BMC Genomics">
        <title>Reconstruction of the lipid metabolism for the microalga Monoraphidium neglectum from its genome sequence reveals characteristics suitable for biofuel production.</title>
        <authorList>
            <person name="Bogen C."/>
            <person name="Al-Dilaimi A."/>
            <person name="Albersmeier A."/>
            <person name="Wichmann J."/>
            <person name="Grundmann M."/>
            <person name="Rupp O."/>
            <person name="Lauersen K.J."/>
            <person name="Blifernez-Klassen O."/>
            <person name="Kalinowski J."/>
            <person name="Goesmann A."/>
            <person name="Mussgnug J.H."/>
            <person name="Kruse O."/>
        </authorList>
    </citation>
    <scope>NUCLEOTIDE SEQUENCE [LARGE SCALE GENOMIC DNA]</scope>
    <source>
        <strain evidence="2 3">SAG 48.87</strain>
    </source>
</reference>
<dbReference type="PROSITE" id="PS50096">
    <property type="entry name" value="IQ"/>
    <property type="match status" value="1"/>
</dbReference>
<dbReference type="InterPro" id="IPR052267">
    <property type="entry name" value="N-DRC_Component"/>
</dbReference>
<evidence type="ECO:0000313" key="2">
    <source>
        <dbReference type="EMBL" id="KIY95572.1"/>
    </source>
</evidence>
<feature type="compositionally biased region" description="Low complexity" evidence="1">
    <location>
        <begin position="195"/>
        <end position="205"/>
    </location>
</feature>
<dbReference type="KEGG" id="mng:MNEG_12391"/>
<proteinExistence type="predicted"/>
<sequence>MANVTYDIMWREAIMELLDQLEAESPEDASLAPKAQWAVIYIHYLQIFRRLEVAYDQVVHPQKRQDIRRALEACMGRMLEVRHWMVKLNRGLDFVSLDDVLVDMKLAPDALEVPVPRYFVEDRAKELEDRDKFLSALLDKYDLDGSKNGGGSTLAPAPAPAGTESAAAPPSEAGGGAAPRPQPPPRRPLDPGPALPLAEAAAAIARAERGRQARARAEAAAARRRRQSLEDRRGRTGVALGRDEAATRIQSAARGFMCRVRVRRAAQQELQFVGMLPHPPDPASDPQAKEASTLVARKRLQLEHLAAFDDAVVALKGKVREAEGQDMREAIQDKINAWFIQNCNPETGAYPDFPDADAGGSKLILDPPPPTVESLIAESAAAAAAGAGAGKKGGAAAAAGKRGGADAKKGGDKKGAGGGKDGGDAGPVVEETIGSAFIPLLEAAVAEYVAKWQDRDEGSNLSQAHDPELVKEELRPLVFDEVRQQVRESQTR</sequence>
<evidence type="ECO:0000256" key="1">
    <source>
        <dbReference type="SAM" id="MobiDB-lite"/>
    </source>
</evidence>
<feature type="region of interest" description="Disordered" evidence="1">
    <location>
        <begin position="389"/>
        <end position="427"/>
    </location>
</feature>
<dbReference type="PANTHER" id="PTHR14690">
    <property type="entry name" value="IQ MOTIF CONTAINING WITH AAA DOMAIN 1"/>
    <property type="match status" value="1"/>
</dbReference>
<dbReference type="OrthoDB" id="3046016at2759"/>
<organism evidence="2 3">
    <name type="scientific">Monoraphidium neglectum</name>
    <dbReference type="NCBI Taxonomy" id="145388"/>
    <lineage>
        <taxon>Eukaryota</taxon>
        <taxon>Viridiplantae</taxon>
        <taxon>Chlorophyta</taxon>
        <taxon>core chlorophytes</taxon>
        <taxon>Chlorophyceae</taxon>
        <taxon>CS clade</taxon>
        <taxon>Sphaeropleales</taxon>
        <taxon>Selenastraceae</taxon>
        <taxon>Monoraphidium</taxon>
    </lineage>
</organism>
<feature type="compositionally biased region" description="Basic and acidic residues" evidence="1">
    <location>
        <begin position="403"/>
        <end position="415"/>
    </location>
</feature>
<protein>
    <submittedName>
        <fullName evidence="2">Uncharacterized protein</fullName>
    </submittedName>
</protein>
<keyword evidence="3" id="KW-1185">Reference proteome</keyword>
<dbReference type="STRING" id="145388.A0A0D2J704"/>
<name>A0A0D2J704_9CHLO</name>
<dbReference type="GeneID" id="25729749"/>
<feature type="region of interest" description="Disordered" evidence="1">
    <location>
        <begin position="145"/>
        <end position="236"/>
    </location>
</feature>
<dbReference type="Proteomes" id="UP000054498">
    <property type="component" value="Unassembled WGS sequence"/>
</dbReference>
<dbReference type="RefSeq" id="XP_013894592.1">
    <property type="nucleotide sequence ID" value="XM_014039138.1"/>
</dbReference>
<gene>
    <name evidence="2" type="ORF">MNEG_12391</name>
</gene>
<dbReference type="PANTHER" id="PTHR14690:SF0">
    <property type="entry name" value="IQ MOTIF CONTAINING WITH AAA DOMAIN 1"/>
    <property type="match status" value="1"/>
</dbReference>